<dbReference type="AlphaFoldDB" id="A0A840TT65"/>
<dbReference type="GO" id="GO:0015562">
    <property type="term" value="F:efflux transmembrane transporter activity"/>
    <property type="evidence" value="ECO:0007669"/>
    <property type="project" value="InterPro"/>
</dbReference>
<comment type="subcellular location">
    <subcellularLocation>
        <location evidence="1">Cell outer membrane</location>
    </subcellularLocation>
</comment>
<dbReference type="Pfam" id="PF02321">
    <property type="entry name" value="OEP"/>
    <property type="match status" value="2"/>
</dbReference>
<evidence type="ECO:0000256" key="3">
    <source>
        <dbReference type="ARBA" id="ARBA00022448"/>
    </source>
</evidence>
<evidence type="ECO:0000256" key="6">
    <source>
        <dbReference type="ARBA" id="ARBA00023136"/>
    </source>
</evidence>
<keyword evidence="8" id="KW-0175">Coiled coil</keyword>
<keyword evidence="5" id="KW-0812">Transmembrane</keyword>
<keyword evidence="4" id="KW-1134">Transmembrane beta strand</keyword>
<evidence type="ECO:0000313" key="11">
    <source>
        <dbReference type="Proteomes" id="UP000557307"/>
    </source>
</evidence>
<keyword evidence="11" id="KW-1185">Reference proteome</keyword>
<feature type="chain" id="PRO_5032432113" evidence="9">
    <location>
        <begin position="27"/>
        <end position="502"/>
    </location>
</feature>
<feature type="coiled-coil region" evidence="8">
    <location>
        <begin position="209"/>
        <end position="236"/>
    </location>
</feature>
<evidence type="ECO:0000256" key="7">
    <source>
        <dbReference type="ARBA" id="ARBA00023237"/>
    </source>
</evidence>
<dbReference type="RefSeq" id="WP_184176870.1">
    <property type="nucleotide sequence ID" value="NZ_JACHGF010000008.1"/>
</dbReference>
<evidence type="ECO:0000256" key="1">
    <source>
        <dbReference type="ARBA" id="ARBA00004442"/>
    </source>
</evidence>
<comment type="similarity">
    <text evidence="2">Belongs to the outer membrane factor (OMF) (TC 1.B.17) family.</text>
</comment>
<dbReference type="Proteomes" id="UP000557307">
    <property type="component" value="Unassembled WGS sequence"/>
</dbReference>
<dbReference type="GO" id="GO:0015288">
    <property type="term" value="F:porin activity"/>
    <property type="evidence" value="ECO:0007669"/>
    <property type="project" value="TreeGrafter"/>
</dbReference>
<dbReference type="Gene3D" id="1.20.1600.10">
    <property type="entry name" value="Outer membrane efflux proteins (OEP)"/>
    <property type="match status" value="1"/>
</dbReference>
<keyword evidence="9" id="KW-0732">Signal</keyword>
<accession>A0A840TT65</accession>
<name>A0A840TT65_9BACT</name>
<organism evidence="10 11">
    <name type="scientific">Rhabdobacter roseus</name>
    <dbReference type="NCBI Taxonomy" id="1655419"/>
    <lineage>
        <taxon>Bacteria</taxon>
        <taxon>Pseudomonadati</taxon>
        <taxon>Bacteroidota</taxon>
        <taxon>Cytophagia</taxon>
        <taxon>Cytophagales</taxon>
        <taxon>Cytophagaceae</taxon>
        <taxon>Rhabdobacter</taxon>
    </lineage>
</organism>
<feature type="signal peptide" evidence="9">
    <location>
        <begin position="1"/>
        <end position="26"/>
    </location>
</feature>
<dbReference type="InterPro" id="IPR051906">
    <property type="entry name" value="TolC-like"/>
</dbReference>
<comment type="caution">
    <text evidence="10">The sequence shown here is derived from an EMBL/GenBank/DDBJ whole genome shotgun (WGS) entry which is preliminary data.</text>
</comment>
<evidence type="ECO:0000256" key="2">
    <source>
        <dbReference type="ARBA" id="ARBA00007613"/>
    </source>
</evidence>
<gene>
    <name evidence="10" type="ORF">HNQ92_004245</name>
</gene>
<evidence type="ECO:0000256" key="5">
    <source>
        <dbReference type="ARBA" id="ARBA00022692"/>
    </source>
</evidence>
<dbReference type="InterPro" id="IPR003423">
    <property type="entry name" value="OMP_efflux"/>
</dbReference>
<keyword evidence="6" id="KW-0472">Membrane</keyword>
<protein>
    <submittedName>
        <fullName evidence="10">Outer membrane protein</fullName>
    </submittedName>
</protein>
<keyword evidence="7" id="KW-0998">Cell outer membrane</keyword>
<dbReference type="SUPFAM" id="SSF56954">
    <property type="entry name" value="Outer membrane efflux proteins (OEP)"/>
    <property type="match status" value="1"/>
</dbReference>
<dbReference type="PANTHER" id="PTHR30026:SF20">
    <property type="entry name" value="OUTER MEMBRANE PROTEIN TOLC"/>
    <property type="match status" value="1"/>
</dbReference>
<dbReference type="EMBL" id="JACHGF010000008">
    <property type="protein sequence ID" value="MBB5286085.1"/>
    <property type="molecule type" value="Genomic_DNA"/>
</dbReference>
<sequence>MLHSLRKNLVWIGLASLWLLSTAALAQVTVQGQTNTLPDGPLDLEEAIGIALRNNPQIKQAELQVQASGYNYDQAKWQRWPSLIFNASQGFNSGRNIDPFTNQFVQQNVTFNNYQLSSSVNIFNGFQTQNTIKQNKLNLDASQKELEATRNDVMLNVALSYLQVLSSQELIEVARQQVGATQLQLDRTQRLVDAGTLAESNVYDLRAQLANDELTLVNAQNDLELAKLNLKQFMNVPANQQVEVAAINAADPSLRAYDATVQEVYDTAIRNLPQAQAASLRVQAAERGIEVAKGTRLPSLFLSGSFSTAYSSAAPKQRYIATGTGATTTEVPSQSRFVQIDGVRVPLIETISTPNGAFRDFRYFDQLDFNRNASVNLGLRIPIFNNYQARYQISNAIIQQKNVQFQGQIVDQQVRQNVEQAYINMSNSAKRYTATTNQVAALQEAFRVAESRFSVGAINSVEYNIAKANLDRARANLIQTKYDYLFRTKILDFYMNRPLVTE</sequence>
<dbReference type="PANTHER" id="PTHR30026">
    <property type="entry name" value="OUTER MEMBRANE PROTEIN TOLC"/>
    <property type="match status" value="1"/>
</dbReference>
<evidence type="ECO:0000313" key="10">
    <source>
        <dbReference type="EMBL" id="MBB5286085.1"/>
    </source>
</evidence>
<dbReference type="GO" id="GO:1990281">
    <property type="term" value="C:efflux pump complex"/>
    <property type="evidence" value="ECO:0007669"/>
    <property type="project" value="TreeGrafter"/>
</dbReference>
<evidence type="ECO:0000256" key="9">
    <source>
        <dbReference type="SAM" id="SignalP"/>
    </source>
</evidence>
<keyword evidence="3" id="KW-0813">Transport</keyword>
<evidence type="ECO:0000256" key="8">
    <source>
        <dbReference type="SAM" id="Coils"/>
    </source>
</evidence>
<proteinExistence type="inferred from homology"/>
<evidence type="ECO:0000256" key="4">
    <source>
        <dbReference type="ARBA" id="ARBA00022452"/>
    </source>
</evidence>
<dbReference type="GO" id="GO:0009279">
    <property type="term" value="C:cell outer membrane"/>
    <property type="evidence" value="ECO:0007669"/>
    <property type="project" value="UniProtKB-SubCell"/>
</dbReference>
<reference evidence="10 11" key="1">
    <citation type="submission" date="2020-08" db="EMBL/GenBank/DDBJ databases">
        <title>Genomic Encyclopedia of Type Strains, Phase IV (KMG-IV): sequencing the most valuable type-strain genomes for metagenomic binning, comparative biology and taxonomic classification.</title>
        <authorList>
            <person name="Goeker M."/>
        </authorList>
    </citation>
    <scope>NUCLEOTIDE SEQUENCE [LARGE SCALE GENOMIC DNA]</scope>
    <source>
        <strain evidence="10 11">DSM 105074</strain>
    </source>
</reference>